<dbReference type="EMBL" id="JBJKBG010000007">
    <property type="protein sequence ID" value="KAL3732452.1"/>
    <property type="molecule type" value="Genomic_DNA"/>
</dbReference>
<feature type="compositionally biased region" description="Low complexity" evidence="1">
    <location>
        <begin position="114"/>
        <end position="126"/>
    </location>
</feature>
<evidence type="ECO:0000313" key="4">
    <source>
        <dbReference type="Proteomes" id="UP001634007"/>
    </source>
</evidence>
<protein>
    <submittedName>
        <fullName evidence="3">Uncharacterized protein</fullName>
    </submittedName>
</protein>
<dbReference type="Proteomes" id="UP001634007">
    <property type="component" value="Unassembled WGS sequence"/>
</dbReference>
<feature type="chain" id="PRO_5044808173" evidence="2">
    <location>
        <begin position="27"/>
        <end position="132"/>
    </location>
</feature>
<feature type="signal peptide" evidence="2">
    <location>
        <begin position="1"/>
        <end position="26"/>
    </location>
</feature>
<evidence type="ECO:0000256" key="1">
    <source>
        <dbReference type="SAM" id="MobiDB-lite"/>
    </source>
</evidence>
<organism evidence="3 4">
    <name type="scientific">Eucalyptus globulus</name>
    <name type="common">Tasmanian blue gum</name>
    <dbReference type="NCBI Taxonomy" id="34317"/>
    <lineage>
        <taxon>Eukaryota</taxon>
        <taxon>Viridiplantae</taxon>
        <taxon>Streptophyta</taxon>
        <taxon>Embryophyta</taxon>
        <taxon>Tracheophyta</taxon>
        <taxon>Spermatophyta</taxon>
        <taxon>Magnoliopsida</taxon>
        <taxon>eudicotyledons</taxon>
        <taxon>Gunneridae</taxon>
        <taxon>Pentapetalae</taxon>
        <taxon>rosids</taxon>
        <taxon>malvids</taxon>
        <taxon>Myrtales</taxon>
        <taxon>Myrtaceae</taxon>
        <taxon>Myrtoideae</taxon>
        <taxon>Eucalypteae</taxon>
        <taxon>Eucalyptus</taxon>
    </lineage>
</organism>
<feature type="compositionally biased region" description="Low complexity" evidence="1">
    <location>
        <begin position="85"/>
        <end position="94"/>
    </location>
</feature>
<accession>A0ABD3JZN0</accession>
<name>A0ABD3JZN0_EUCGL</name>
<evidence type="ECO:0000256" key="2">
    <source>
        <dbReference type="SAM" id="SignalP"/>
    </source>
</evidence>
<gene>
    <name evidence="3" type="ORF">ACJRO7_029169</name>
</gene>
<comment type="caution">
    <text evidence="3">The sequence shown here is derived from an EMBL/GenBank/DDBJ whole genome shotgun (WGS) entry which is preliminary data.</text>
</comment>
<keyword evidence="2" id="KW-0732">Signal</keyword>
<evidence type="ECO:0000313" key="3">
    <source>
        <dbReference type="EMBL" id="KAL3732452.1"/>
    </source>
</evidence>
<reference evidence="3 4" key="1">
    <citation type="submission" date="2024-11" db="EMBL/GenBank/DDBJ databases">
        <title>Chromosome-level genome assembly of Eucalyptus globulus Labill. provides insights into its genome evolution.</title>
        <authorList>
            <person name="Li X."/>
        </authorList>
    </citation>
    <scope>NUCLEOTIDE SEQUENCE [LARGE SCALE GENOMIC DNA]</scope>
    <source>
        <strain evidence="3">CL2024</strain>
        <tissue evidence="3">Fresh tender leaves</tissue>
    </source>
</reference>
<dbReference type="AlphaFoldDB" id="A0ABD3JZN0"/>
<sequence>MAVSCKSHILLMIVLAVWQPLSVASAARPLTRVVQLPPTSSDREPASALNLALPRRGDTVEVVVIPADRATELGTIVSCEETGLRSSSGSTASFRSRRGRRSRTFGPMFLNFLPKGSAPPSGPSKGTNSAHN</sequence>
<proteinExistence type="predicted"/>
<feature type="region of interest" description="Disordered" evidence="1">
    <location>
        <begin position="83"/>
        <end position="132"/>
    </location>
</feature>
<keyword evidence="4" id="KW-1185">Reference proteome</keyword>